<feature type="non-terminal residue" evidence="2">
    <location>
        <position position="143"/>
    </location>
</feature>
<dbReference type="AlphaFoldDB" id="A0A6J4QF36"/>
<feature type="compositionally biased region" description="Basic and acidic residues" evidence="1">
    <location>
        <begin position="127"/>
        <end position="143"/>
    </location>
</feature>
<feature type="region of interest" description="Disordered" evidence="1">
    <location>
        <begin position="1"/>
        <end position="143"/>
    </location>
</feature>
<sequence length="143" mass="15428">GEENRRFCQAASAGWQGQSVAPHRPRAGPARPEHHGVLQGVQRADPGCRAGPAAAGGHHRLRGQELHLHHQDAAGDHLDQEGDQAGQGFGQAAQRQGRQDHPGPARGDRQDQAQGHERGRHQCGRQDPGRLRPVDGRHRGGRV</sequence>
<evidence type="ECO:0000256" key="1">
    <source>
        <dbReference type="SAM" id="MobiDB-lite"/>
    </source>
</evidence>
<feature type="compositionally biased region" description="Basic and acidic residues" evidence="1">
    <location>
        <begin position="97"/>
        <end position="117"/>
    </location>
</feature>
<keyword evidence="2" id="KW-0687">Ribonucleoprotein</keyword>
<feature type="compositionally biased region" description="Basic and acidic residues" evidence="1">
    <location>
        <begin position="62"/>
        <end position="80"/>
    </location>
</feature>
<name>A0A6J4QF36_9BURK</name>
<dbReference type="GO" id="GO:0005840">
    <property type="term" value="C:ribosome"/>
    <property type="evidence" value="ECO:0007669"/>
    <property type="project" value="UniProtKB-KW"/>
</dbReference>
<proteinExistence type="predicted"/>
<accession>A0A6J4QF36</accession>
<reference evidence="2" key="1">
    <citation type="submission" date="2020-02" db="EMBL/GenBank/DDBJ databases">
        <authorList>
            <person name="Meier V. D."/>
        </authorList>
    </citation>
    <scope>NUCLEOTIDE SEQUENCE</scope>
    <source>
        <strain evidence="2">AVDCRST_MAG51</strain>
    </source>
</reference>
<organism evidence="2">
    <name type="scientific">uncultured Ramlibacter sp</name>
    <dbReference type="NCBI Taxonomy" id="260755"/>
    <lineage>
        <taxon>Bacteria</taxon>
        <taxon>Pseudomonadati</taxon>
        <taxon>Pseudomonadota</taxon>
        <taxon>Betaproteobacteria</taxon>
        <taxon>Burkholderiales</taxon>
        <taxon>Comamonadaceae</taxon>
        <taxon>Ramlibacter</taxon>
        <taxon>environmental samples</taxon>
    </lineage>
</organism>
<gene>
    <name evidence="2" type="ORF">AVDCRST_MAG51-3422</name>
</gene>
<dbReference type="EMBL" id="CADCUX010000746">
    <property type="protein sequence ID" value="CAA9443110.1"/>
    <property type="molecule type" value="Genomic_DNA"/>
</dbReference>
<feature type="compositionally biased region" description="Low complexity" evidence="1">
    <location>
        <begin position="83"/>
        <end position="96"/>
    </location>
</feature>
<protein>
    <submittedName>
        <fullName evidence="2">LSU ribosomal protein L11p (L12e)</fullName>
    </submittedName>
</protein>
<feature type="compositionally biased region" description="Low complexity" evidence="1">
    <location>
        <begin position="43"/>
        <end position="56"/>
    </location>
</feature>
<evidence type="ECO:0000313" key="2">
    <source>
        <dbReference type="EMBL" id="CAA9443110.1"/>
    </source>
</evidence>
<feature type="non-terminal residue" evidence="2">
    <location>
        <position position="1"/>
    </location>
</feature>
<keyword evidence="2" id="KW-0689">Ribosomal protein</keyword>